<dbReference type="RefSeq" id="XP_040793821.1">
    <property type="nucleotide sequence ID" value="XM_040931562.1"/>
</dbReference>
<proteinExistence type="predicted"/>
<reference evidence="1" key="1">
    <citation type="submission" date="2020-01" db="EMBL/GenBank/DDBJ databases">
        <authorList>
            <consortium name="DOE Joint Genome Institute"/>
            <person name="Haridas S."/>
            <person name="Albert R."/>
            <person name="Binder M."/>
            <person name="Bloem J."/>
            <person name="Labutti K."/>
            <person name="Salamov A."/>
            <person name="Andreopoulos B."/>
            <person name="Baker S.E."/>
            <person name="Barry K."/>
            <person name="Bills G."/>
            <person name="Bluhm B.H."/>
            <person name="Cannon C."/>
            <person name="Castanera R."/>
            <person name="Culley D.E."/>
            <person name="Daum C."/>
            <person name="Ezra D."/>
            <person name="Gonzalez J.B."/>
            <person name="Henrissat B."/>
            <person name="Kuo A."/>
            <person name="Liang C."/>
            <person name="Lipzen A."/>
            <person name="Lutzoni F."/>
            <person name="Magnuson J."/>
            <person name="Mondo S."/>
            <person name="Nolan M."/>
            <person name="Ohm R."/>
            <person name="Pangilinan J."/>
            <person name="Park H.-J."/>
            <person name="Ramirez L."/>
            <person name="Alfaro M."/>
            <person name="Sun H."/>
            <person name="Tritt A."/>
            <person name="Yoshinaga Y."/>
            <person name="Zwiers L.-H."/>
            <person name="Turgeon B.G."/>
            <person name="Goodwin S.B."/>
            <person name="Spatafora J.W."/>
            <person name="Crous P.W."/>
            <person name="Grigoriev I.V."/>
        </authorList>
    </citation>
    <scope>NUCLEOTIDE SEQUENCE</scope>
    <source>
        <strain evidence="1">CBS 394.84</strain>
    </source>
</reference>
<evidence type="ECO:0000313" key="2">
    <source>
        <dbReference type="Proteomes" id="UP000800039"/>
    </source>
</evidence>
<sequence length="185" mass="20450">MAEEFGGAEEVETALKRTLTREPDMGHIAVIKEAELEHATNVYRLTAKQSGSFIASLTVENKADDLSNQPSLASGDTVWGEKGREMEGSEIPRYVNHQATMEPYGIALPSDAVSEWTDFPTTTSVHNFNPDYIGFVRDSGQPEEAYPLSSPHGDLRADFAYPSDYAGHEIWTENQKRGPMNTNPD</sequence>
<protein>
    <submittedName>
        <fullName evidence="1">Uncharacterized protein</fullName>
    </submittedName>
</protein>
<evidence type="ECO:0000313" key="1">
    <source>
        <dbReference type="EMBL" id="KAF1851258.1"/>
    </source>
</evidence>
<comment type="caution">
    <text evidence="1">The sequence shown here is derived from an EMBL/GenBank/DDBJ whole genome shotgun (WGS) entry which is preliminary data.</text>
</comment>
<keyword evidence="2" id="KW-1185">Reference proteome</keyword>
<organism evidence="1 2">
    <name type="scientific">Cucurbitaria berberidis CBS 394.84</name>
    <dbReference type="NCBI Taxonomy" id="1168544"/>
    <lineage>
        <taxon>Eukaryota</taxon>
        <taxon>Fungi</taxon>
        <taxon>Dikarya</taxon>
        <taxon>Ascomycota</taxon>
        <taxon>Pezizomycotina</taxon>
        <taxon>Dothideomycetes</taxon>
        <taxon>Pleosporomycetidae</taxon>
        <taxon>Pleosporales</taxon>
        <taxon>Pleosporineae</taxon>
        <taxon>Cucurbitariaceae</taxon>
        <taxon>Cucurbitaria</taxon>
    </lineage>
</organism>
<accession>A0A9P4LDX3</accession>
<gene>
    <name evidence="1" type="ORF">K460DRAFT_351207</name>
</gene>
<name>A0A9P4LDX3_9PLEO</name>
<dbReference type="EMBL" id="ML976614">
    <property type="protein sequence ID" value="KAF1851258.1"/>
    <property type="molecule type" value="Genomic_DNA"/>
</dbReference>
<dbReference type="AlphaFoldDB" id="A0A9P4LDX3"/>
<dbReference type="GeneID" id="63848814"/>
<dbReference type="Proteomes" id="UP000800039">
    <property type="component" value="Unassembled WGS sequence"/>
</dbReference>